<accession>A0A1H9PRD2</accession>
<gene>
    <name evidence="1" type="ORF">SAMN05421870_102200</name>
</gene>
<dbReference type="EMBL" id="FOGO01000002">
    <property type="protein sequence ID" value="SER50767.1"/>
    <property type="molecule type" value="Genomic_DNA"/>
</dbReference>
<proteinExistence type="predicted"/>
<organism evidence="1 2">
    <name type="scientific">Streptomyces qinglanensis</name>
    <dbReference type="NCBI Taxonomy" id="943816"/>
    <lineage>
        <taxon>Bacteria</taxon>
        <taxon>Bacillati</taxon>
        <taxon>Actinomycetota</taxon>
        <taxon>Actinomycetes</taxon>
        <taxon>Kitasatosporales</taxon>
        <taxon>Streptomycetaceae</taxon>
        <taxon>Streptomyces</taxon>
    </lineage>
</organism>
<dbReference type="AlphaFoldDB" id="A0A1H9PRD2"/>
<sequence length="55" mass="6115">MVRPLAWVAPLMYSSYSRRLIPARVQWADQISRGVPKWTAAMRAMPAKAMVGAVA</sequence>
<evidence type="ECO:0000313" key="1">
    <source>
        <dbReference type="EMBL" id="SER50767.1"/>
    </source>
</evidence>
<name>A0A1H9PRD2_9ACTN</name>
<dbReference type="Proteomes" id="UP000182841">
    <property type="component" value="Unassembled WGS sequence"/>
</dbReference>
<evidence type="ECO:0000313" key="2">
    <source>
        <dbReference type="Proteomes" id="UP000182841"/>
    </source>
</evidence>
<protein>
    <submittedName>
        <fullName evidence="1">Uncharacterized protein</fullName>
    </submittedName>
</protein>
<reference evidence="2" key="1">
    <citation type="submission" date="2016-10" db="EMBL/GenBank/DDBJ databases">
        <authorList>
            <person name="Varghese N."/>
            <person name="Submissions S."/>
        </authorList>
    </citation>
    <scope>NUCLEOTIDE SEQUENCE [LARGE SCALE GENOMIC DNA]</scope>
    <source>
        <strain evidence="2">CGMCC 4.6825</strain>
    </source>
</reference>
<keyword evidence="2" id="KW-1185">Reference proteome</keyword>